<dbReference type="SUPFAM" id="SSF46785">
    <property type="entry name" value="Winged helix' DNA-binding domain"/>
    <property type="match status" value="1"/>
</dbReference>
<evidence type="ECO:0000256" key="1">
    <source>
        <dbReference type="ARBA" id="ARBA00023015"/>
    </source>
</evidence>
<reference evidence="5 6" key="1">
    <citation type="journal article" date="2007" name="Nat. Biotechnol.">
        <title>Complete genome sequence of the erythromycin-producing bacterium Saccharopolyspora erythraea NRRL23338.</title>
        <authorList>
            <person name="Oliynyk M."/>
            <person name="Samborskyy M."/>
            <person name="Lester J.B."/>
            <person name="Mironenko T."/>
            <person name="Scott N."/>
            <person name="Dickens S."/>
            <person name="Haydock S.F."/>
            <person name="Leadlay P.F."/>
        </authorList>
    </citation>
    <scope>NUCLEOTIDE SEQUENCE [LARGE SCALE GENOMIC DNA]</scope>
    <source>
        <strain evidence="6">ATCC 11635 / DSM 40517 / JCM 4748 / NBRC 13426 / NCIMB 8594 / NRRL 2338</strain>
    </source>
</reference>
<dbReference type="InterPro" id="IPR036390">
    <property type="entry name" value="WH_DNA-bd_sf"/>
</dbReference>
<protein>
    <submittedName>
        <fullName evidence="5">Transcriptional regulator, ArsR family</fullName>
    </submittedName>
</protein>
<keyword evidence="6" id="KW-1185">Reference proteome</keyword>
<dbReference type="eggNOG" id="COG0640">
    <property type="taxonomic scope" value="Bacteria"/>
</dbReference>
<accession>A4F7L5</accession>
<dbReference type="InterPro" id="IPR011991">
    <property type="entry name" value="ArsR-like_HTH"/>
</dbReference>
<dbReference type="OrthoDB" id="4471357at2"/>
<dbReference type="KEGG" id="sen:SACE_0697"/>
<dbReference type="CDD" id="cd00090">
    <property type="entry name" value="HTH_ARSR"/>
    <property type="match status" value="1"/>
</dbReference>
<dbReference type="HOGENOM" id="CLU_097806_4_1_11"/>
<evidence type="ECO:0000313" key="5">
    <source>
        <dbReference type="EMBL" id="CAM00039.1"/>
    </source>
</evidence>
<feature type="domain" description="HTH arsR-type" evidence="4">
    <location>
        <begin position="11"/>
        <end position="104"/>
    </location>
</feature>
<name>A4F7L5_SACEN</name>
<dbReference type="InterPro" id="IPR001845">
    <property type="entry name" value="HTH_ArsR_DNA-bd_dom"/>
</dbReference>
<evidence type="ECO:0000256" key="2">
    <source>
        <dbReference type="ARBA" id="ARBA00023125"/>
    </source>
</evidence>
<dbReference type="InterPro" id="IPR051081">
    <property type="entry name" value="HTH_MetalResp_TranReg"/>
</dbReference>
<dbReference type="PROSITE" id="PS50987">
    <property type="entry name" value="HTH_ARSR_2"/>
    <property type="match status" value="1"/>
</dbReference>
<keyword evidence="2" id="KW-0238">DNA-binding</keyword>
<proteinExistence type="predicted"/>
<dbReference type="RefSeq" id="WP_011873132.1">
    <property type="nucleotide sequence ID" value="NC_009142.1"/>
</dbReference>
<dbReference type="STRING" id="405948.SACE_0697"/>
<dbReference type="InterPro" id="IPR036388">
    <property type="entry name" value="WH-like_DNA-bd_sf"/>
</dbReference>
<evidence type="ECO:0000313" key="6">
    <source>
        <dbReference type="Proteomes" id="UP000006728"/>
    </source>
</evidence>
<dbReference type="PANTHER" id="PTHR33154">
    <property type="entry name" value="TRANSCRIPTIONAL REGULATOR, ARSR FAMILY"/>
    <property type="match status" value="1"/>
</dbReference>
<evidence type="ECO:0000259" key="4">
    <source>
        <dbReference type="PROSITE" id="PS50987"/>
    </source>
</evidence>
<dbReference type="AlphaFoldDB" id="A4F7L5"/>
<dbReference type="SMART" id="SM00418">
    <property type="entry name" value="HTH_ARSR"/>
    <property type="match status" value="1"/>
</dbReference>
<organism evidence="5 6">
    <name type="scientific">Saccharopolyspora erythraea (strain ATCC 11635 / DSM 40517 / JCM 4748 / NBRC 13426 / NCIMB 8594 / NRRL 2338)</name>
    <dbReference type="NCBI Taxonomy" id="405948"/>
    <lineage>
        <taxon>Bacteria</taxon>
        <taxon>Bacillati</taxon>
        <taxon>Actinomycetota</taxon>
        <taxon>Actinomycetes</taxon>
        <taxon>Pseudonocardiales</taxon>
        <taxon>Pseudonocardiaceae</taxon>
        <taxon>Saccharopolyspora</taxon>
    </lineage>
</organism>
<dbReference type="EMBL" id="AM420293">
    <property type="protein sequence ID" value="CAM00039.1"/>
    <property type="molecule type" value="Genomic_DNA"/>
</dbReference>
<keyword evidence="1" id="KW-0805">Transcription regulation</keyword>
<dbReference type="Proteomes" id="UP000006728">
    <property type="component" value="Chromosome"/>
</dbReference>
<dbReference type="GO" id="GO:0003677">
    <property type="term" value="F:DNA binding"/>
    <property type="evidence" value="ECO:0007669"/>
    <property type="project" value="UniProtKB-KW"/>
</dbReference>
<dbReference type="PANTHER" id="PTHR33154:SF12">
    <property type="entry name" value="TRANSCRIPTIONAL REGULATORY PROTEIN"/>
    <property type="match status" value="1"/>
</dbReference>
<dbReference type="PRINTS" id="PR00778">
    <property type="entry name" value="HTHARSR"/>
</dbReference>
<dbReference type="Pfam" id="PF12840">
    <property type="entry name" value="HTH_20"/>
    <property type="match status" value="1"/>
</dbReference>
<dbReference type="Gene3D" id="1.10.10.10">
    <property type="entry name" value="Winged helix-like DNA-binding domain superfamily/Winged helix DNA-binding domain"/>
    <property type="match status" value="1"/>
</dbReference>
<evidence type="ECO:0000256" key="3">
    <source>
        <dbReference type="ARBA" id="ARBA00023163"/>
    </source>
</evidence>
<keyword evidence="3" id="KW-0804">Transcription</keyword>
<dbReference type="GO" id="GO:0003700">
    <property type="term" value="F:DNA-binding transcription factor activity"/>
    <property type="evidence" value="ECO:0007669"/>
    <property type="project" value="InterPro"/>
</dbReference>
<gene>
    <name evidence="5" type="ordered locus">SACE_0697</name>
</gene>
<sequence>MASRTASPLLHPDESEIDFFAVLSALCDPVRLSIVRALDQRTEVACGTFDLPVAKSALSRHFRVLRESGLIRQRDDGTRRLNTLRRDELDRRFPGFLDLVLREAAR</sequence>